<evidence type="ECO:0000259" key="8">
    <source>
        <dbReference type="PROSITE" id="PS50115"/>
    </source>
</evidence>
<dbReference type="PANTHER" id="PTHR23180">
    <property type="entry name" value="CENTAURIN/ARF"/>
    <property type="match status" value="1"/>
</dbReference>
<dbReference type="Pfam" id="PF12796">
    <property type="entry name" value="Ank_2"/>
    <property type="match status" value="1"/>
</dbReference>
<dbReference type="GO" id="GO:0005096">
    <property type="term" value="F:GTPase activator activity"/>
    <property type="evidence" value="ECO:0007669"/>
    <property type="project" value="InterPro"/>
</dbReference>
<evidence type="ECO:0000313" key="10">
    <source>
        <dbReference type="Proteomes" id="UP000326759"/>
    </source>
</evidence>
<dbReference type="SUPFAM" id="SSF50729">
    <property type="entry name" value="PH domain-like"/>
    <property type="match status" value="1"/>
</dbReference>
<dbReference type="InterPro" id="IPR036770">
    <property type="entry name" value="Ankyrin_rpt-contain_sf"/>
</dbReference>
<feature type="region of interest" description="Disordered" evidence="6">
    <location>
        <begin position="248"/>
        <end position="302"/>
    </location>
</feature>
<evidence type="ECO:0000256" key="5">
    <source>
        <dbReference type="PROSITE-ProRule" id="PRU00288"/>
    </source>
</evidence>
<comment type="caution">
    <text evidence="9">The sequence shown here is derived from an EMBL/GenBank/DDBJ whole genome shotgun (WGS) entry which is preliminary data.</text>
</comment>
<feature type="compositionally biased region" description="Low complexity" evidence="6">
    <location>
        <begin position="86"/>
        <end position="102"/>
    </location>
</feature>
<keyword evidence="4" id="KW-0040">ANK repeat</keyword>
<dbReference type="SUPFAM" id="SSF48403">
    <property type="entry name" value="Ankyrin repeat"/>
    <property type="match status" value="1"/>
</dbReference>
<evidence type="ECO:0000256" key="2">
    <source>
        <dbReference type="ARBA" id="ARBA00022771"/>
    </source>
</evidence>
<feature type="domain" description="PH" evidence="7">
    <location>
        <begin position="1"/>
        <end position="64"/>
    </location>
</feature>
<dbReference type="EMBL" id="SEYY01005194">
    <property type="protein sequence ID" value="KAB7503428.1"/>
    <property type="molecule type" value="Genomic_DNA"/>
</dbReference>
<dbReference type="Gene3D" id="2.30.29.30">
    <property type="entry name" value="Pleckstrin-homology domain (PH domain)/Phosphotyrosine-binding domain (PTB)"/>
    <property type="match status" value="1"/>
</dbReference>
<dbReference type="SMART" id="SM00248">
    <property type="entry name" value="ANK"/>
    <property type="match status" value="3"/>
</dbReference>
<reference evidence="9 10" key="1">
    <citation type="journal article" date="2019" name="PLoS Biol.">
        <title>Sex chromosomes control vertical transmission of feminizing Wolbachia symbionts in an isopod.</title>
        <authorList>
            <person name="Becking T."/>
            <person name="Chebbi M.A."/>
            <person name="Giraud I."/>
            <person name="Moumen B."/>
            <person name="Laverre T."/>
            <person name="Caubet Y."/>
            <person name="Peccoud J."/>
            <person name="Gilbert C."/>
            <person name="Cordaux R."/>
        </authorList>
    </citation>
    <scope>NUCLEOTIDE SEQUENCE [LARGE SCALE GENOMIC DNA]</scope>
    <source>
        <strain evidence="9">ANa2</strain>
        <tissue evidence="9">Whole body excluding digestive tract and cuticle</tissue>
    </source>
</reference>
<sequence length="480" mass="53373">MISITGEEVTVMEDDLRLCSVKPAVDMERRFCFEITSNVKSHMLQAESEESCQLWIEAMSRAISSAIQNNEYSYNFIQGSNDSPVNLSTSSLSPSPADSPCPNKQSDKSELSSSSSSVWKEIMKIPGNNVCCDCGSPDPKWASINLGITLCIDKWDVEVLRVMEKLGNDIVNQIYLSNRKRAESVFHTNIDGTSIQNITPATPECSRSVRETWIKAKYMDKLFVTPISNEKAFAKILNHSKCFGQRQKIKKGKSNVSSSDSLEVLNSPSSPAMLSDSSSSSSLDPGERLSPSDVPSNRGLPQTDWAKMISENALRMESLTPNHLLLTASSLGHIPLMSLSFALGAQKNFQDHDGKTPLHHSVSSRSAIAVEYLLLNGVQANIEEQNGRTALHLASIEANILQVYRLIKYRADWKVKDKDGKTPVDYAVQSSEPDLVTLLRVATLSEQLDKEQVEDDMMTIMQDLYRKKNHLLEESEDWTT</sequence>
<dbReference type="AlphaFoldDB" id="A0A5N5TBI3"/>
<dbReference type="PANTHER" id="PTHR23180:SF399">
    <property type="entry name" value="BLOWN FUSE, ISOFORM A-RELATED"/>
    <property type="match status" value="1"/>
</dbReference>
<dbReference type="InterPro" id="IPR001164">
    <property type="entry name" value="ArfGAP_dom"/>
</dbReference>
<dbReference type="OrthoDB" id="10070851at2759"/>
<dbReference type="InterPro" id="IPR001849">
    <property type="entry name" value="PH_domain"/>
</dbReference>
<dbReference type="InterPro" id="IPR002110">
    <property type="entry name" value="Ankyrin_rpt"/>
</dbReference>
<dbReference type="PROSITE" id="PS50115">
    <property type="entry name" value="ARFGAP"/>
    <property type="match status" value="1"/>
</dbReference>
<keyword evidence="2 5" id="KW-0863">Zinc-finger</keyword>
<feature type="domain" description="Arf-GAP" evidence="8">
    <location>
        <begin position="116"/>
        <end position="231"/>
    </location>
</feature>
<dbReference type="PROSITE" id="PS50088">
    <property type="entry name" value="ANK_REPEAT"/>
    <property type="match status" value="2"/>
</dbReference>
<dbReference type="PROSITE" id="PS50003">
    <property type="entry name" value="PH_DOMAIN"/>
    <property type="match status" value="1"/>
</dbReference>
<feature type="repeat" description="ANK" evidence="4">
    <location>
        <begin position="353"/>
        <end position="385"/>
    </location>
</feature>
<evidence type="ECO:0000313" key="9">
    <source>
        <dbReference type="EMBL" id="KAB7503428.1"/>
    </source>
</evidence>
<dbReference type="Gene3D" id="1.10.220.150">
    <property type="entry name" value="Arf GTPase activating protein"/>
    <property type="match status" value="2"/>
</dbReference>
<evidence type="ECO:0000256" key="6">
    <source>
        <dbReference type="SAM" id="MobiDB-lite"/>
    </source>
</evidence>
<feature type="region of interest" description="Disordered" evidence="6">
    <location>
        <begin position="86"/>
        <end position="115"/>
    </location>
</feature>
<keyword evidence="10" id="KW-1185">Reference proteome</keyword>
<dbReference type="SMART" id="SM00105">
    <property type="entry name" value="ArfGap"/>
    <property type="match status" value="1"/>
</dbReference>
<dbReference type="Gene3D" id="1.25.40.20">
    <property type="entry name" value="Ankyrin repeat-containing domain"/>
    <property type="match status" value="1"/>
</dbReference>
<dbReference type="Pfam" id="PF00169">
    <property type="entry name" value="PH"/>
    <property type="match status" value="1"/>
</dbReference>
<dbReference type="InterPro" id="IPR037278">
    <property type="entry name" value="ARFGAP/RecO"/>
</dbReference>
<organism evidence="9 10">
    <name type="scientific">Armadillidium nasatum</name>
    <dbReference type="NCBI Taxonomy" id="96803"/>
    <lineage>
        <taxon>Eukaryota</taxon>
        <taxon>Metazoa</taxon>
        <taxon>Ecdysozoa</taxon>
        <taxon>Arthropoda</taxon>
        <taxon>Crustacea</taxon>
        <taxon>Multicrustacea</taxon>
        <taxon>Malacostraca</taxon>
        <taxon>Eumalacostraca</taxon>
        <taxon>Peracarida</taxon>
        <taxon>Isopoda</taxon>
        <taxon>Oniscidea</taxon>
        <taxon>Crinocheta</taxon>
        <taxon>Armadillidiidae</taxon>
        <taxon>Armadillidium</taxon>
    </lineage>
</organism>
<dbReference type="SUPFAM" id="SSF57863">
    <property type="entry name" value="ArfGap/RecO-like zinc finger"/>
    <property type="match status" value="1"/>
</dbReference>
<protein>
    <submittedName>
        <fullName evidence="9">Arf-GAP with coiled-coil, ANK repeat and PH domain-containing protein 2</fullName>
    </submittedName>
</protein>
<dbReference type="PROSITE" id="PS50297">
    <property type="entry name" value="ANK_REP_REGION"/>
    <property type="match status" value="2"/>
</dbReference>
<feature type="compositionally biased region" description="Low complexity" evidence="6">
    <location>
        <begin position="267"/>
        <end position="284"/>
    </location>
</feature>
<keyword evidence="3" id="KW-0862">Zinc</keyword>
<evidence type="ECO:0000256" key="3">
    <source>
        <dbReference type="ARBA" id="ARBA00022833"/>
    </source>
</evidence>
<dbReference type="InterPro" id="IPR011993">
    <property type="entry name" value="PH-like_dom_sf"/>
</dbReference>
<keyword evidence="1" id="KW-0479">Metal-binding</keyword>
<evidence type="ECO:0000259" key="7">
    <source>
        <dbReference type="PROSITE" id="PS50003"/>
    </source>
</evidence>
<accession>A0A5N5TBI3</accession>
<dbReference type="InterPro" id="IPR038508">
    <property type="entry name" value="ArfGAP_dom_sf"/>
</dbReference>
<dbReference type="GO" id="GO:0008270">
    <property type="term" value="F:zinc ion binding"/>
    <property type="evidence" value="ECO:0007669"/>
    <property type="project" value="UniProtKB-KW"/>
</dbReference>
<dbReference type="InterPro" id="IPR045258">
    <property type="entry name" value="ACAP1/2/3-like"/>
</dbReference>
<gene>
    <name evidence="9" type="primary">ACAP2</name>
    <name evidence="9" type="ORF">Anas_03621</name>
</gene>
<feature type="compositionally biased region" description="Polar residues" evidence="6">
    <location>
        <begin position="254"/>
        <end position="266"/>
    </location>
</feature>
<evidence type="ECO:0000256" key="1">
    <source>
        <dbReference type="ARBA" id="ARBA00022723"/>
    </source>
</evidence>
<feature type="repeat" description="ANK" evidence="4">
    <location>
        <begin position="386"/>
        <end position="418"/>
    </location>
</feature>
<name>A0A5N5TBI3_9CRUS</name>
<evidence type="ECO:0000256" key="4">
    <source>
        <dbReference type="PROSITE-ProRule" id="PRU00023"/>
    </source>
</evidence>
<dbReference type="Pfam" id="PF01412">
    <property type="entry name" value="ArfGap"/>
    <property type="match status" value="1"/>
</dbReference>
<dbReference type="Proteomes" id="UP000326759">
    <property type="component" value="Unassembled WGS sequence"/>
</dbReference>
<proteinExistence type="predicted"/>